<dbReference type="InterPro" id="IPR043129">
    <property type="entry name" value="ATPase_NBD"/>
</dbReference>
<organism evidence="1 2">
    <name type="scientific">Monilinia laxa</name>
    <name type="common">Brown rot fungus</name>
    <name type="synonym">Sclerotinia laxa</name>
    <dbReference type="NCBI Taxonomy" id="61186"/>
    <lineage>
        <taxon>Eukaryota</taxon>
        <taxon>Fungi</taxon>
        <taxon>Dikarya</taxon>
        <taxon>Ascomycota</taxon>
        <taxon>Pezizomycotina</taxon>
        <taxon>Leotiomycetes</taxon>
        <taxon>Helotiales</taxon>
        <taxon>Sclerotiniaceae</taxon>
        <taxon>Monilinia</taxon>
    </lineage>
</organism>
<dbReference type="Proteomes" id="UP000326757">
    <property type="component" value="Unassembled WGS sequence"/>
</dbReference>
<comment type="caution">
    <text evidence="1">The sequence shown here is derived from an EMBL/GenBank/DDBJ whole genome shotgun (WGS) entry which is preliminary data.</text>
</comment>
<accession>A0A5N6KH77</accession>
<dbReference type="SUPFAM" id="SSF53067">
    <property type="entry name" value="Actin-like ATPase domain"/>
    <property type="match status" value="1"/>
</dbReference>
<dbReference type="EMBL" id="VIGI01000002">
    <property type="protein sequence ID" value="KAB8303126.1"/>
    <property type="molecule type" value="Genomic_DNA"/>
</dbReference>
<evidence type="ECO:0000313" key="1">
    <source>
        <dbReference type="EMBL" id="KAB8303126.1"/>
    </source>
</evidence>
<gene>
    <name evidence="1" type="ORF">EYC80_004577</name>
</gene>
<proteinExistence type="predicted"/>
<dbReference type="Gene3D" id="3.30.420.40">
    <property type="match status" value="2"/>
</dbReference>
<protein>
    <submittedName>
        <fullName evidence="1">Uncharacterized protein</fullName>
    </submittedName>
</protein>
<name>A0A5N6KH77_MONLA</name>
<evidence type="ECO:0000313" key="2">
    <source>
        <dbReference type="Proteomes" id="UP000326757"/>
    </source>
</evidence>
<dbReference type="CDD" id="cd10170">
    <property type="entry name" value="ASKHA_NBD_HSP70"/>
    <property type="match status" value="1"/>
</dbReference>
<sequence length="204" mass="22510">MTDLTFDNTPMECWVTLPAVWSEEAKFATLKAAKYAGFGKRAGDEIYTIAEAKENISMCDCGGSTIDITTYTIVQVQPYLTFDELFVGVGGKCGSTNIDRNLHLLLSKRFGSAFDDLPFSQTGPDSRFMAAFEIEIGPPNLDVPDSAHFDEAERLVLLTHKDMLSLFDPVINEIISLVEQQVKAAKDTQNAKIDASFLPTIKQN</sequence>
<reference evidence="1 2" key="1">
    <citation type="submission" date="2019-06" db="EMBL/GenBank/DDBJ databases">
        <title>Genome Sequence of the Brown Rot Fungal Pathogen Monilinia laxa.</title>
        <authorList>
            <person name="De Miccolis Angelini R.M."/>
            <person name="Landi L."/>
            <person name="Abate D."/>
            <person name="Pollastro S."/>
            <person name="Romanazzi G."/>
            <person name="Faretra F."/>
        </authorList>
    </citation>
    <scope>NUCLEOTIDE SEQUENCE [LARGE SCALE GENOMIC DNA]</scope>
    <source>
        <strain evidence="1 2">Mlax316</strain>
    </source>
</reference>
<dbReference type="AlphaFoldDB" id="A0A5N6KH77"/>
<dbReference type="PANTHER" id="PTHR14187:SF81">
    <property type="entry name" value="HSP70 FAMILY PROTEIN (AFU_ORTHOLOGUE AFUA_4G14040)"/>
    <property type="match status" value="1"/>
</dbReference>
<dbReference type="OrthoDB" id="2963168at2759"/>
<keyword evidence="2" id="KW-1185">Reference proteome</keyword>
<dbReference type="Gene3D" id="3.90.640.10">
    <property type="entry name" value="Actin, Chain A, domain 4"/>
    <property type="match status" value="1"/>
</dbReference>
<dbReference type="PANTHER" id="PTHR14187">
    <property type="entry name" value="ALPHA KINASE/ELONGATION FACTOR 2 KINASE"/>
    <property type="match status" value="1"/>
</dbReference>